<dbReference type="EMBL" id="JAAAIL010000169">
    <property type="protein sequence ID" value="KAG0278797.1"/>
    <property type="molecule type" value="Genomic_DNA"/>
</dbReference>
<evidence type="ECO:0000313" key="2">
    <source>
        <dbReference type="EMBL" id="KAG0278797.1"/>
    </source>
</evidence>
<organism evidence="2 3">
    <name type="scientific">Linnemannia exigua</name>
    <dbReference type="NCBI Taxonomy" id="604196"/>
    <lineage>
        <taxon>Eukaryota</taxon>
        <taxon>Fungi</taxon>
        <taxon>Fungi incertae sedis</taxon>
        <taxon>Mucoromycota</taxon>
        <taxon>Mortierellomycotina</taxon>
        <taxon>Mortierellomycetes</taxon>
        <taxon>Mortierellales</taxon>
        <taxon>Mortierellaceae</taxon>
        <taxon>Linnemannia</taxon>
    </lineage>
</organism>
<gene>
    <name evidence="2" type="ORF">BGZ95_003085</name>
</gene>
<evidence type="ECO:0000313" key="3">
    <source>
        <dbReference type="Proteomes" id="UP001194580"/>
    </source>
</evidence>
<dbReference type="AlphaFoldDB" id="A0AAD4DI43"/>
<name>A0AAD4DI43_9FUNG</name>
<accession>A0AAD4DI43</accession>
<sequence>MFKSILLVGLALAASLVVKAKPDIVFATGNYMQGYYYRCEELDYQVCYTWGSLLFNVKSFTFTNYDFPDHKDFSITVYDGPSCNNYYDRWSFKQSDDGKDTIAGWFSLPGVYSFKIANFMTSEVHHGKIGMADSTRNPHCWCE</sequence>
<keyword evidence="1" id="KW-0732">Signal</keyword>
<protein>
    <submittedName>
        <fullName evidence="2">Uncharacterized protein</fullName>
    </submittedName>
</protein>
<feature type="signal peptide" evidence="1">
    <location>
        <begin position="1"/>
        <end position="20"/>
    </location>
</feature>
<reference evidence="2" key="1">
    <citation type="journal article" date="2020" name="Fungal Divers.">
        <title>Resolving the Mortierellaceae phylogeny through synthesis of multi-gene phylogenetics and phylogenomics.</title>
        <authorList>
            <person name="Vandepol N."/>
            <person name="Liber J."/>
            <person name="Desiro A."/>
            <person name="Na H."/>
            <person name="Kennedy M."/>
            <person name="Barry K."/>
            <person name="Grigoriev I.V."/>
            <person name="Miller A.N."/>
            <person name="O'Donnell K."/>
            <person name="Stajich J.E."/>
            <person name="Bonito G."/>
        </authorList>
    </citation>
    <scope>NUCLEOTIDE SEQUENCE</scope>
    <source>
        <strain evidence="2">NRRL 28262</strain>
    </source>
</reference>
<proteinExistence type="predicted"/>
<feature type="chain" id="PRO_5042117059" evidence="1">
    <location>
        <begin position="21"/>
        <end position="143"/>
    </location>
</feature>
<comment type="caution">
    <text evidence="2">The sequence shown here is derived from an EMBL/GenBank/DDBJ whole genome shotgun (WGS) entry which is preliminary data.</text>
</comment>
<evidence type="ECO:0000256" key="1">
    <source>
        <dbReference type="SAM" id="SignalP"/>
    </source>
</evidence>
<keyword evidence="3" id="KW-1185">Reference proteome</keyword>
<dbReference type="Proteomes" id="UP001194580">
    <property type="component" value="Unassembled WGS sequence"/>
</dbReference>